<proteinExistence type="predicted"/>
<dbReference type="EMBL" id="BAAAOS010000018">
    <property type="protein sequence ID" value="GAA1571240.1"/>
    <property type="molecule type" value="Genomic_DNA"/>
</dbReference>
<evidence type="ECO:0008006" key="4">
    <source>
        <dbReference type="Google" id="ProtNLM"/>
    </source>
</evidence>
<dbReference type="Proteomes" id="UP001500393">
    <property type="component" value="Unassembled WGS sequence"/>
</dbReference>
<gene>
    <name evidence="2" type="ORF">GCM10009789_26020</name>
</gene>
<evidence type="ECO:0000313" key="2">
    <source>
        <dbReference type="EMBL" id="GAA1571240.1"/>
    </source>
</evidence>
<evidence type="ECO:0000256" key="1">
    <source>
        <dbReference type="SAM" id="MobiDB-lite"/>
    </source>
</evidence>
<evidence type="ECO:0000313" key="3">
    <source>
        <dbReference type="Proteomes" id="UP001500393"/>
    </source>
</evidence>
<dbReference type="InterPro" id="IPR046723">
    <property type="entry name" value="DUF6615"/>
</dbReference>
<accession>A0ABN2D6E0</accession>
<comment type="caution">
    <text evidence="2">The sequence shown here is derived from an EMBL/GenBank/DDBJ whole genome shotgun (WGS) entry which is preliminary data.</text>
</comment>
<keyword evidence="3" id="KW-1185">Reference proteome</keyword>
<feature type="region of interest" description="Disordered" evidence="1">
    <location>
        <begin position="106"/>
        <end position="126"/>
    </location>
</feature>
<dbReference type="Pfam" id="PF20320">
    <property type="entry name" value="DUF6615"/>
    <property type="match status" value="1"/>
</dbReference>
<reference evidence="2 3" key="1">
    <citation type="journal article" date="2019" name="Int. J. Syst. Evol. Microbiol.">
        <title>The Global Catalogue of Microorganisms (GCM) 10K type strain sequencing project: providing services to taxonomists for standard genome sequencing and annotation.</title>
        <authorList>
            <consortium name="The Broad Institute Genomics Platform"/>
            <consortium name="The Broad Institute Genome Sequencing Center for Infectious Disease"/>
            <person name="Wu L."/>
            <person name="Ma J."/>
        </authorList>
    </citation>
    <scope>NUCLEOTIDE SEQUENCE [LARGE SCALE GENOMIC DNA]</scope>
    <source>
        <strain evidence="2 3">JCM 14969</strain>
    </source>
</reference>
<name>A0ABN2D6E0_9ACTN</name>
<sequence length="250" mass="27693">MPWETSLTDWILLALASTFPAQLKVVRFAADREAQNGADWEWWFRSGSDYAGMRVQAKRRDANGSWGLKAKAPGKPAEKQVDRLVRNASASGLPAFYCLYSDRPPRTPTHDQTGPCPHGPLDPNQHGISLLLARTAQRHASQPKLSNDAVASEANPWYGLVCIREPRRSLVETVRAFLMTQLGREYARQVPLDLGEARWVVEDPVGANPPDDIRQAFDDQPARDRLAREGLAGIVLFSDDQAGGRWPSAA</sequence>
<protein>
    <recommendedName>
        <fullName evidence="4">Restriction endonuclease</fullName>
    </recommendedName>
</protein>
<organism evidence="2 3">
    <name type="scientific">Kribbella sancticallisti</name>
    <dbReference type="NCBI Taxonomy" id="460087"/>
    <lineage>
        <taxon>Bacteria</taxon>
        <taxon>Bacillati</taxon>
        <taxon>Actinomycetota</taxon>
        <taxon>Actinomycetes</taxon>
        <taxon>Propionibacteriales</taxon>
        <taxon>Kribbellaceae</taxon>
        <taxon>Kribbella</taxon>
    </lineage>
</organism>